<dbReference type="PANTHER" id="PTHR22939:SF129">
    <property type="entry name" value="SERINE PROTEASE HTRA2, MITOCHONDRIAL"/>
    <property type="match status" value="1"/>
</dbReference>
<dbReference type="InterPro" id="IPR001478">
    <property type="entry name" value="PDZ"/>
</dbReference>
<dbReference type="PRINTS" id="PR00834">
    <property type="entry name" value="PROTEASES2C"/>
</dbReference>
<evidence type="ECO:0000259" key="4">
    <source>
        <dbReference type="PROSITE" id="PS50106"/>
    </source>
</evidence>
<reference evidence="5" key="1">
    <citation type="submission" date="2018-05" db="EMBL/GenBank/DDBJ databases">
        <authorList>
            <person name="Lanie J.A."/>
            <person name="Ng W.-L."/>
            <person name="Kazmierczak K.M."/>
            <person name="Andrzejewski T.M."/>
            <person name="Davidsen T.M."/>
            <person name="Wayne K.J."/>
            <person name="Tettelin H."/>
            <person name="Glass J.I."/>
            <person name="Rusch D."/>
            <person name="Podicherti R."/>
            <person name="Tsui H.-C.T."/>
            <person name="Winkler M.E."/>
        </authorList>
    </citation>
    <scope>NUCLEOTIDE SEQUENCE</scope>
</reference>
<dbReference type="SMART" id="SM00228">
    <property type="entry name" value="PDZ"/>
    <property type="match status" value="1"/>
</dbReference>
<dbReference type="Pfam" id="PF13365">
    <property type="entry name" value="Trypsin_2"/>
    <property type="match status" value="1"/>
</dbReference>
<sequence length="378" mass="41047">MKYRSFRWFEATVPLLLALLLSGPPAAAHDSIEDSRRNALVRAVERVQPAVVSVHVVHRERVLYRYRDSLMEQLFRGSGFGPRYYSGLRDRVTGGSGFLIDGSGTVLTNAHVMGQGNVVRVEVSLPDGRVFEAHAAHRDEALDLAVVQIEAPDLPVASLSKSGDILVGEWAIAIGNPFDLGPTVSIGVISAIDRDFPERQGEYFYRDMIQTDAAINPGNSGGPLVNTLGEVVGINSFIYTGGEYSLGSIGIGFAIPVEAARRFLDEIRTHGRVRKPWHGIADLQDLTPRQAEYLELDSTDGAVVGGVTTDSPADRSGLGRGDLILSVNGEAVTSASEAWSLLQGLRVDQECEFGVVRRGKRQTLKFQVAERPVGPDWN</sequence>
<evidence type="ECO:0000256" key="1">
    <source>
        <dbReference type="ARBA" id="ARBA00010541"/>
    </source>
</evidence>
<protein>
    <recommendedName>
        <fullName evidence="4">PDZ domain-containing protein</fullName>
    </recommendedName>
</protein>
<dbReference type="EMBL" id="UINC01084308">
    <property type="protein sequence ID" value="SVC30832.1"/>
    <property type="molecule type" value="Genomic_DNA"/>
</dbReference>
<dbReference type="InterPro" id="IPR043504">
    <property type="entry name" value="Peptidase_S1_PA_chymotrypsin"/>
</dbReference>
<dbReference type="Gene3D" id="2.30.42.10">
    <property type="match status" value="1"/>
</dbReference>
<dbReference type="PROSITE" id="PS50106">
    <property type="entry name" value="PDZ"/>
    <property type="match status" value="1"/>
</dbReference>
<dbReference type="InterPro" id="IPR036034">
    <property type="entry name" value="PDZ_sf"/>
</dbReference>
<dbReference type="PANTHER" id="PTHR22939">
    <property type="entry name" value="SERINE PROTEASE FAMILY S1C HTRA-RELATED"/>
    <property type="match status" value="1"/>
</dbReference>
<gene>
    <name evidence="5" type="ORF">METZ01_LOCUS283686</name>
</gene>
<dbReference type="InterPro" id="IPR009003">
    <property type="entry name" value="Peptidase_S1_PA"/>
</dbReference>
<organism evidence="5">
    <name type="scientific">marine metagenome</name>
    <dbReference type="NCBI Taxonomy" id="408172"/>
    <lineage>
        <taxon>unclassified sequences</taxon>
        <taxon>metagenomes</taxon>
        <taxon>ecological metagenomes</taxon>
    </lineage>
</organism>
<dbReference type="Pfam" id="PF13180">
    <property type="entry name" value="PDZ_2"/>
    <property type="match status" value="1"/>
</dbReference>
<keyword evidence="3" id="KW-0378">Hydrolase</keyword>
<evidence type="ECO:0000313" key="5">
    <source>
        <dbReference type="EMBL" id="SVC30832.1"/>
    </source>
</evidence>
<dbReference type="SUPFAM" id="SSF50494">
    <property type="entry name" value="Trypsin-like serine proteases"/>
    <property type="match status" value="1"/>
</dbReference>
<feature type="domain" description="PDZ" evidence="4">
    <location>
        <begin position="301"/>
        <end position="336"/>
    </location>
</feature>
<name>A0A382L6F9_9ZZZZ</name>
<dbReference type="AlphaFoldDB" id="A0A382L6F9"/>
<evidence type="ECO:0000256" key="3">
    <source>
        <dbReference type="ARBA" id="ARBA00022801"/>
    </source>
</evidence>
<dbReference type="InterPro" id="IPR001940">
    <property type="entry name" value="Peptidase_S1C"/>
</dbReference>
<dbReference type="GO" id="GO:0006508">
    <property type="term" value="P:proteolysis"/>
    <property type="evidence" value="ECO:0007669"/>
    <property type="project" value="UniProtKB-KW"/>
</dbReference>
<dbReference type="SUPFAM" id="SSF50156">
    <property type="entry name" value="PDZ domain-like"/>
    <property type="match status" value="1"/>
</dbReference>
<accession>A0A382L6F9</accession>
<proteinExistence type="inferred from homology"/>
<dbReference type="GO" id="GO:0004252">
    <property type="term" value="F:serine-type endopeptidase activity"/>
    <property type="evidence" value="ECO:0007669"/>
    <property type="project" value="InterPro"/>
</dbReference>
<evidence type="ECO:0000256" key="2">
    <source>
        <dbReference type="ARBA" id="ARBA00022670"/>
    </source>
</evidence>
<keyword evidence="2" id="KW-0645">Protease</keyword>
<comment type="similarity">
    <text evidence="1">Belongs to the peptidase S1C family.</text>
</comment>
<dbReference type="Gene3D" id="2.40.10.10">
    <property type="entry name" value="Trypsin-like serine proteases"/>
    <property type="match status" value="2"/>
</dbReference>